<protein>
    <recommendedName>
        <fullName evidence="3">PKD domain-containing protein</fullName>
    </recommendedName>
</protein>
<comment type="caution">
    <text evidence="1">The sequence shown here is derived from an EMBL/GenBank/DDBJ whole genome shotgun (WGS) entry which is preliminary data.</text>
</comment>
<accession>A0A437L3A3</accession>
<sequence length="289" mass="31529">MTMKNIFLTLIAIIAVGSLFSCEPVEDRNSLPAMSLMSTDLNFTAVVNGNTIQLKNLTPDVIPYWSYVDSKGNELGHSNLNETTIPMPFAGTYTINFSAYTQGGSVTATKTVTISKNDQTLFSDPRWAMLTNGIAGKTWVFNMVTESPFAFVGGGYINKTVEGDWAWYPGSINDVSWSGVENKNWGEVTFDLNGGYNVKVTQTSLTTGSTVKTTKSGTYNFSLSTGAKNDRIILNGGIEMLHLNAYYNDVMSGFSFSNVRLIELTASSLRYAAIRNDGVQVVMNLVPKS</sequence>
<evidence type="ECO:0008006" key="3">
    <source>
        <dbReference type="Google" id="ProtNLM"/>
    </source>
</evidence>
<dbReference type="OrthoDB" id="646668at2"/>
<dbReference type="Proteomes" id="UP000285211">
    <property type="component" value="Unassembled WGS sequence"/>
</dbReference>
<name>A0A437L3A3_9FLAO</name>
<evidence type="ECO:0000313" key="2">
    <source>
        <dbReference type="Proteomes" id="UP000285211"/>
    </source>
</evidence>
<dbReference type="AlphaFoldDB" id="A0A437L3A3"/>
<keyword evidence="2" id="KW-1185">Reference proteome</keyword>
<reference evidence="1 2" key="1">
    <citation type="submission" date="2019-01" db="EMBL/GenBank/DDBJ databases">
        <authorList>
            <person name="Chen W.-M."/>
        </authorList>
    </citation>
    <scope>NUCLEOTIDE SEQUENCE [LARGE SCALE GENOMIC DNA]</scope>
    <source>
        <strain evidence="1 2">BBQ-12</strain>
    </source>
</reference>
<organism evidence="1 2">
    <name type="scientific">Flavobacterium sufflavum</name>
    <dbReference type="NCBI Taxonomy" id="1921138"/>
    <lineage>
        <taxon>Bacteria</taxon>
        <taxon>Pseudomonadati</taxon>
        <taxon>Bacteroidota</taxon>
        <taxon>Flavobacteriia</taxon>
        <taxon>Flavobacteriales</taxon>
        <taxon>Flavobacteriaceae</taxon>
        <taxon>Flavobacterium</taxon>
    </lineage>
</organism>
<evidence type="ECO:0000313" key="1">
    <source>
        <dbReference type="EMBL" id="RVT79731.1"/>
    </source>
</evidence>
<proteinExistence type="predicted"/>
<dbReference type="EMBL" id="SACJ01000001">
    <property type="protein sequence ID" value="RVT79731.1"/>
    <property type="molecule type" value="Genomic_DNA"/>
</dbReference>
<gene>
    <name evidence="1" type="ORF">EOD40_01070</name>
</gene>
<dbReference type="PROSITE" id="PS51257">
    <property type="entry name" value="PROKAR_LIPOPROTEIN"/>
    <property type="match status" value="1"/>
</dbReference>